<evidence type="ECO:0000256" key="10">
    <source>
        <dbReference type="ARBA" id="ARBA00023136"/>
    </source>
</evidence>
<dbReference type="Gene3D" id="2.30.42.10">
    <property type="match status" value="1"/>
</dbReference>
<dbReference type="CDD" id="cd06163">
    <property type="entry name" value="S2P-M50_PDZ_RseP-like"/>
    <property type="match status" value="1"/>
</dbReference>
<organism evidence="14 15">
    <name type="scientific">Nocardioides bruguierae</name>
    <dbReference type="NCBI Taxonomy" id="2945102"/>
    <lineage>
        <taxon>Bacteria</taxon>
        <taxon>Bacillati</taxon>
        <taxon>Actinomycetota</taxon>
        <taxon>Actinomycetes</taxon>
        <taxon>Propionibacteriales</taxon>
        <taxon>Nocardioidaceae</taxon>
        <taxon>Nocardioides</taxon>
    </lineage>
</organism>
<dbReference type="GO" id="GO:0004222">
    <property type="term" value="F:metalloendopeptidase activity"/>
    <property type="evidence" value="ECO:0007669"/>
    <property type="project" value="InterPro"/>
</dbReference>
<evidence type="ECO:0000256" key="7">
    <source>
        <dbReference type="ARBA" id="ARBA00022833"/>
    </source>
</evidence>
<evidence type="ECO:0000259" key="12">
    <source>
        <dbReference type="Pfam" id="PF02163"/>
    </source>
</evidence>
<evidence type="ECO:0000256" key="2">
    <source>
        <dbReference type="ARBA" id="ARBA00004141"/>
    </source>
</evidence>
<feature type="transmembrane region" description="Helical" evidence="11">
    <location>
        <begin position="5"/>
        <end position="23"/>
    </location>
</feature>
<keyword evidence="4 14" id="KW-0645">Protease</keyword>
<evidence type="ECO:0000256" key="9">
    <source>
        <dbReference type="ARBA" id="ARBA00023049"/>
    </source>
</evidence>
<evidence type="ECO:0000313" key="15">
    <source>
        <dbReference type="Proteomes" id="UP001139485"/>
    </source>
</evidence>
<dbReference type="InterPro" id="IPR004387">
    <property type="entry name" value="Pept_M50_Zn"/>
</dbReference>
<dbReference type="Proteomes" id="UP001139485">
    <property type="component" value="Unassembled WGS sequence"/>
</dbReference>
<feature type="domain" description="PDZ" evidence="13">
    <location>
        <begin position="206"/>
        <end position="256"/>
    </location>
</feature>
<keyword evidence="10 11" id="KW-0472">Membrane</keyword>
<sequence>MTALLYTLGVVVFVLSILVSIGLHELGHLTPAKLFGCKVSQYFIGFGPTVWSKRIGETEYGLKAIPLGGYVKIVGMLPPGASDDLGDHLAGGESIETLPSGETAVKVRKSNTGMFTQLISDARAAEWELVQPEDVDRLFYRLPWWKKVVVMAGGPTVNVLIAFVLLLLVFSTYGQRTYEVDAGAPTVETVSACVIPYEDGSRDCTASDPASPAAEAGLLPGDTITAFNGTAITSWEQLRTLIRENSGGDAVITYERDGRTLTGETSTTVQARPTSVTDETLTQVGFLGITPTQHLVVTTGGVLFTLDQMGGMAVDVVQAMAHLPVKVWGVAKAIVGIEDRAIDSPVSIVGGGRIAGEVSSAQTIPVADRLASLVTLVALFNFFIGLFNFIPLLPLDGGHIASALWEGLRRGLARLRRRPDPGYVDAAKLLPVAYVVGSAILVMGVVLIVGDIVAPVQTSL</sequence>
<keyword evidence="15" id="KW-1185">Reference proteome</keyword>
<dbReference type="GO" id="GO:0006508">
    <property type="term" value="P:proteolysis"/>
    <property type="evidence" value="ECO:0007669"/>
    <property type="project" value="UniProtKB-KW"/>
</dbReference>
<comment type="similarity">
    <text evidence="3">Belongs to the peptidase M50B family.</text>
</comment>
<evidence type="ECO:0000256" key="11">
    <source>
        <dbReference type="SAM" id="Phobius"/>
    </source>
</evidence>
<dbReference type="EMBL" id="JAMOIL010000005">
    <property type="protein sequence ID" value="MCM0619608.1"/>
    <property type="molecule type" value="Genomic_DNA"/>
</dbReference>
<dbReference type="Pfam" id="PF17820">
    <property type="entry name" value="PDZ_6"/>
    <property type="match status" value="1"/>
</dbReference>
<name>A0A9X2D5K5_9ACTN</name>
<keyword evidence="5 11" id="KW-0812">Transmembrane</keyword>
<evidence type="ECO:0000259" key="13">
    <source>
        <dbReference type="Pfam" id="PF17820"/>
    </source>
</evidence>
<dbReference type="PANTHER" id="PTHR42837:SF2">
    <property type="entry name" value="MEMBRANE METALLOPROTEASE ARASP2, CHLOROPLASTIC-RELATED"/>
    <property type="match status" value="1"/>
</dbReference>
<feature type="transmembrane region" description="Helical" evidence="11">
    <location>
        <begin position="432"/>
        <end position="454"/>
    </location>
</feature>
<dbReference type="GO" id="GO:0016020">
    <property type="term" value="C:membrane"/>
    <property type="evidence" value="ECO:0007669"/>
    <property type="project" value="UniProtKB-SubCell"/>
</dbReference>
<dbReference type="Pfam" id="PF02163">
    <property type="entry name" value="Peptidase_M50"/>
    <property type="match status" value="1"/>
</dbReference>
<proteinExistence type="inferred from homology"/>
<protein>
    <submittedName>
        <fullName evidence="14">Site-2 protease family protein</fullName>
    </submittedName>
</protein>
<comment type="subcellular location">
    <subcellularLocation>
        <location evidence="2">Membrane</location>
        <topology evidence="2">Multi-pass membrane protein</topology>
    </subcellularLocation>
</comment>
<dbReference type="InterPro" id="IPR036034">
    <property type="entry name" value="PDZ_sf"/>
</dbReference>
<dbReference type="AlphaFoldDB" id="A0A9X2D5K5"/>
<keyword evidence="8 11" id="KW-1133">Transmembrane helix</keyword>
<dbReference type="PANTHER" id="PTHR42837">
    <property type="entry name" value="REGULATOR OF SIGMA-E PROTEASE RSEP"/>
    <property type="match status" value="1"/>
</dbReference>
<feature type="transmembrane region" description="Helical" evidence="11">
    <location>
        <begin position="370"/>
        <end position="390"/>
    </location>
</feature>
<gene>
    <name evidence="14" type="ORF">M8330_04785</name>
</gene>
<evidence type="ECO:0000256" key="6">
    <source>
        <dbReference type="ARBA" id="ARBA00022801"/>
    </source>
</evidence>
<dbReference type="RefSeq" id="WP_250056583.1">
    <property type="nucleotide sequence ID" value="NZ_JAMJPH010000031.1"/>
</dbReference>
<evidence type="ECO:0000256" key="1">
    <source>
        <dbReference type="ARBA" id="ARBA00001947"/>
    </source>
</evidence>
<evidence type="ECO:0000313" key="14">
    <source>
        <dbReference type="EMBL" id="MCM0619608.1"/>
    </source>
</evidence>
<keyword evidence="7" id="KW-0862">Zinc</keyword>
<evidence type="ECO:0000256" key="4">
    <source>
        <dbReference type="ARBA" id="ARBA00022670"/>
    </source>
</evidence>
<dbReference type="InterPro" id="IPR008915">
    <property type="entry name" value="Peptidase_M50"/>
</dbReference>
<dbReference type="InterPro" id="IPR041489">
    <property type="entry name" value="PDZ_6"/>
</dbReference>
<dbReference type="CDD" id="cd05709">
    <property type="entry name" value="S2P-M50"/>
    <property type="match status" value="1"/>
</dbReference>
<evidence type="ECO:0000256" key="5">
    <source>
        <dbReference type="ARBA" id="ARBA00022692"/>
    </source>
</evidence>
<evidence type="ECO:0000256" key="3">
    <source>
        <dbReference type="ARBA" id="ARBA00007931"/>
    </source>
</evidence>
<comment type="caution">
    <text evidence="14">The sequence shown here is derived from an EMBL/GenBank/DDBJ whole genome shotgun (WGS) entry which is preliminary data.</text>
</comment>
<feature type="domain" description="Peptidase M50" evidence="12">
    <location>
        <begin position="13"/>
        <end position="412"/>
    </location>
</feature>
<keyword evidence="6" id="KW-0378">Hydrolase</keyword>
<comment type="cofactor">
    <cofactor evidence="1">
        <name>Zn(2+)</name>
        <dbReference type="ChEBI" id="CHEBI:29105"/>
    </cofactor>
</comment>
<evidence type="ECO:0000256" key="8">
    <source>
        <dbReference type="ARBA" id="ARBA00022989"/>
    </source>
</evidence>
<keyword evidence="9" id="KW-0482">Metalloprotease</keyword>
<reference evidence="14" key="1">
    <citation type="submission" date="2022-05" db="EMBL/GenBank/DDBJ databases">
        <authorList>
            <person name="Tuo L."/>
        </authorList>
    </citation>
    <scope>NUCLEOTIDE SEQUENCE</scope>
    <source>
        <strain evidence="14">BSK12Z-4</strain>
    </source>
</reference>
<dbReference type="SUPFAM" id="SSF50156">
    <property type="entry name" value="PDZ domain-like"/>
    <property type="match status" value="1"/>
</dbReference>
<feature type="transmembrane region" description="Helical" evidence="11">
    <location>
        <begin position="148"/>
        <end position="170"/>
    </location>
</feature>
<accession>A0A9X2D5K5</accession>